<dbReference type="OrthoDB" id="9771237at2"/>
<gene>
    <name evidence="4" type="ORF">EKH80_15575</name>
</gene>
<sequence>MRFNEQQDPVLRAAADWWVRLRAAGADGEVIEQWLAWTGEDERNLQAFERMNELAERLGTLDKVSRQGLIRAFVRFAPTPVPALRRWFPLAAAASIAAVVLSGALYIGWTHFAADVATQVVYQSGVAQNREFSLPDGTKVALGAASRLSVKYSNAQRSVEVSDGEAYFEVVHDNQRPFVVTVGNMTVRDIGTAFDVRRTGGRVTIAVTQGRVAIADQRLQARPHNTLEAIAGQRVSYDPDASRLLVDIEAPAQATAWRHNRLEFIDEPLGVVIANLNRYAGRPVRVADADLNALTYTGTIRTDAIDDWVGALPQVFPLRVSKEANGVVLSDPKHAFR</sequence>
<evidence type="ECO:0000256" key="1">
    <source>
        <dbReference type="SAM" id="Phobius"/>
    </source>
</evidence>
<dbReference type="EMBL" id="RYYV01000012">
    <property type="protein sequence ID" value="RUL73084.1"/>
    <property type="molecule type" value="Genomic_DNA"/>
</dbReference>
<name>A0A3S0S8P8_9GAMM</name>
<dbReference type="Gene3D" id="3.55.50.30">
    <property type="match status" value="1"/>
</dbReference>
<dbReference type="Pfam" id="PF16220">
    <property type="entry name" value="DUF4880"/>
    <property type="match status" value="1"/>
</dbReference>
<feature type="domain" description="FecR N-terminal" evidence="3">
    <location>
        <begin position="12"/>
        <end position="53"/>
    </location>
</feature>
<accession>A0A3S0S8P8</accession>
<dbReference type="RefSeq" id="WP_126685703.1">
    <property type="nucleotide sequence ID" value="NZ_RYYV01000012.1"/>
</dbReference>
<dbReference type="Gene3D" id="2.60.120.1440">
    <property type="match status" value="1"/>
</dbReference>
<dbReference type="PANTHER" id="PTHR30273:SF2">
    <property type="entry name" value="PROTEIN FECR"/>
    <property type="match status" value="1"/>
</dbReference>
<evidence type="ECO:0000259" key="2">
    <source>
        <dbReference type="Pfam" id="PF04773"/>
    </source>
</evidence>
<keyword evidence="1" id="KW-0812">Transmembrane</keyword>
<keyword evidence="1" id="KW-0472">Membrane</keyword>
<keyword evidence="5" id="KW-1185">Reference proteome</keyword>
<dbReference type="InterPro" id="IPR006860">
    <property type="entry name" value="FecR"/>
</dbReference>
<proteinExistence type="predicted"/>
<dbReference type="InterPro" id="IPR012373">
    <property type="entry name" value="Ferrdict_sens_TM"/>
</dbReference>
<keyword evidence="1" id="KW-1133">Transmembrane helix</keyword>
<reference evidence="4 5" key="1">
    <citation type="submission" date="2018-12" db="EMBL/GenBank/DDBJ databases">
        <title>Dyella dinghuensis sp. nov. DHOA06 and Dyella choica sp. nov. 4M-K27, isolated from forest soil.</title>
        <authorList>
            <person name="Qiu L.-H."/>
            <person name="Gao Z.-H."/>
        </authorList>
    </citation>
    <scope>NUCLEOTIDE SEQUENCE [LARGE SCALE GENOMIC DNA]</scope>
    <source>
        <strain evidence="4 5">4M-K27</strain>
    </source>
</reference>
<comment type="caution">
    <text evidence="4">The sequence shown here is derived from an EMBL/GenBank/DDBJ whole genome shotgun (WGS) entry which is preliminary data.</text>
</comment>
<dbReference type="Pfam" id="PF04773">
    <property type="entry name" value="FecR"/>
    <property type="match status" value="1"/>
</dbReference>
<dbReference type="AlphaFoldDB" id="A0A3S0S8P8"/>
<organism evidence="4 5">
    <name type="scientific">Dyella choica</name>
    <dbReference type="NCBI Taxonomy" id="1927959"/>
    <lineage>
        <taxon>Bacteria</taxon>
        <taxon>Pseudomonadati</taxon>
        <taxon>Pseudomonadota</taxon>
        <taxon>Gammaproteobacteria</taxon>
        <taxon>Lysobacterales</taxon>
        <taxon>Rhodanobacteraceae</taxon>
        <taxon>Dyella</taxon>
    </lineage>
</organism>
<evidence type="ECO:0000313" key="5">
    <source>
        <dbReference type="Proteomes" id="UP000274358"/>
    </source>
</evidence>
<dbReference type="PIRSF" id="PIRSF018266">
    <property type="entry name" value="FecR"/>
    <property type="match status" value="1"/>
</dbReference>
<dbReference type="PANTHER" id="PTHR30273">
    <property type="entry name" value="PERIPLASMIC SIGNAL SENSOR AND SIGMA FACTOR ACTIVATOR FECR-RELATED"/>
    <property type="match status" value="1"/>
</dbReference>
<dbReference type="GO" id="GO:0016989">
    <property type="term" value="F:sigma factor antagonist activity"/>
    <property type="evidence" value="ECO:0007669"/>
    <property type="project" value="TreeGrafter"/>
</dbReference>
<protein>
    <submittedName>
        <fullName evidence="4">DUF4974 domain-containing protein</fullName>
    </submittedName>
</protein>
<dbReference type="InterPro" id="IPR032623">
    <property type="entry name" value="FecR_N"/>
</dbReference>
<dbReference type="Proteomes" id="UP000274358">
    <property type="component" value="Unassembled WGS sequence"/>
</dbReference>
<feature type="domain" description="FecR protein" evidence="2">
    <location>
        <begin position="122"/>
        <end position="212"/>
    </location>
</feature>
<feature type="transmembrane region" description="Helical" evidence="1">
    <location>
        <begin position="87"/>
        <end position="109"/>
    </location>
</feature>
<evidence type="ECO:0000259" key="3">
    <source>
        <dbReference type="Pfam" id="PF16220"/>
    </source>
</evidence>
<evidence type="ECO:0000313" key="4">
    <source>
        <dbReference type="EMBL" id="RUL73084.1"/>
    </source>
</evidence>